<dbReference type="Gene3D" id="2.70.98.10">
    <property type="match status" value="1"/>
</dbReference>
<dbReference type="GO" id="GO:0033499">
    <property type="term" value="P:galactose catabolic process via UDP-galactose, Leloir pathway"/>
    <property type="evidence" value="ECO:0007669"/>
    <property type="project" value="TreeGrafter"/>
</dbReference>
<dbReference type="PANTHER" id="PTHR10091:SF0">
    <property type="entry name" value="GALACTOSE MUTAROTASE"/>
    <property type="match status" value="1"/>
</dbReference>
<accession>A0A7W8VBG5</accession>
<keyword evidence="6 8" id="KW-0413">Isomerase</keyword>
<dbReference type="GO" id="GO:0006006">
    <property type="term" value="P:glucose metabolic process"/>
    <property type="evidence" value="ECO:0007669"/>
    <property type="project" value="TreeGrafter"/>
</dbReference>
<proteinExistence type="inferred from homology"/>
<dbReference type="EC" id="5.1.3.3" evidence="4 8"/>
<dbReference type="SUPFAM" id="SSF74650">
    <property type="entry name" value="Galactose mutarotase-like"/>
    <property type="match status" value="1"/>
</dbReference>
<evidence type="ECO:0000313" key="12">
    <source>
        <dbReference type="EMBL" id="MBB5430301.1"/>
    </source>
</evidence>
<keyword evidence="13" id="KW-1185">Reference proteome</keyword>
<sequence length="344" mass="35788">MEAFGRGPGGAEVRVLELDDGRGMRARVTDLGAALVGLEVPDAAGRPADVVLGFDSAEEYAGEANPHMGATVGRVANRVSGAAFELDGVRYRLTANEPPNHLHGGGAGRLGLLVWRVVAADARSVELACESPAGSEGYPGRLSVRAVYRLGGGALEVAYRAETDAATPVNLTNHAYFNLAGAGEEGSVLGHELRVEADRCTPVGAGMLPTGRVEPVSGPLDLRAARRIGDGVAELAADPVAGGYDHNFVLRGGGGVRTAAVLGDPVSGRVMELQTDQPCLQVYSGNQVARGLAGKGGRVYGPWGSVCLEPQGYPDAPNRPEFPGAVLRPGEVYERTIRYRFGAR</sequence>
<evidence type="ECO:0000256" key="9">
    <source>
        <dbReference type="PIRSR" id="PIRSR005096-1"/>
    </source>
</evidence>
<name>A0A7W8VBG5_9ACTN</name>
<feature type="binding site" evidence="11">
    <location>
        <begin position="174"/>
        <end position="176"/>
    </location>
    <ligand>
        <name>beta-D-galactose</name>
        <dbReference type="ChEBI" id="CHEBI:27667"/>
    </ligand>
</feature>
<evidence type="ECO:0000313" key="13">
    <source>
        <dbReference type="Proteomes" id="UP000572635"/>
    </source>
</evidence>
<keyword evidence="7 8" id="KW-0119">Carbohydrate metabolism</keyword>
<dbReference type="PIRSF" id="PIRSF005096">
    <property type="entry name" value="GALM"/>
    <property type="match status" value="1"/>
</dbReference>
<comment type="catalytic activity">
    <reaction evidence="1 8">
        <text>alpha-D-glucose = beta-D-glucose</text>
        <dbReference type="Rhea" id="RHEA:10264"/>
        <dbReference type="ChEBI" id="CHEBI:15903"/>
        <dbReference type="ChEBI" id="CHEBI:17925"/>
        <dbReference type="EC" id="5.1.3.3"/>
    </reaction>
</comment>
<dbReference type="NCBIfam" id="NF008277">
    <property type="entry name" value="PRK11055.1"/>
    <property type="match status" value="1"/>
</dbReference>
<evidence type="ECO:0000256" key="5">
    <source>
        <dbReference type="ARBA" id="ARBA00014165"/>
    </source>
</evidence>
<reference evidence="12 13" key="1">
    <citation type="submission" date="2020-08" db="EMBL/GenBank/DDBJ databases">
        <title>Sequencing the genomes of 1000 actinobacteria strains.</title>
        <authorList>
            <person name="Klenk H.-P."/>
        </authorList>
    </citation>
    <scope>NUCLEOTIDE SEQUENCE [LARGE SCALE GENOMIC DNA]</scope>
    <source>
        <strain evidence="12 13">DSM 44551</strain>
    </source>
</reference>
<dbReference type="RefSeq" id="WP_184388076.1">
    <property type="nucleotide sequence ID" value="NZ_BAAAJD010000076.1"/>
</dbReference>
<dbReference type="InterPro" id="IPR014718">
    <property type="entry name" value="GH-type_carb-bd"/>
</dbReference>
<feature type="binding site" evidence="11">
    <location>
        <begin position="77"/>
        <end position="78"/>
    </location>
    <ligand>
        <name>beta-D-galactose</name>
        <dbReference type="ChEBI" id="CHEBI:27667"/>
    </ligand>
</feature>
<comment type="pathway">
    <text evidence="2 8">Carbohydrate metabolism; hexose metabolism.</text>
</comment>
<dbReference type="InterPro" id="IPR015443">
    <property type="entry name" value="Aldose_1-epimerase"/>
</dbReference>
<dbReference type="EMBL" id="JACHDB010000001">
    <property type="protein sequence ID" value="MBB5430301.1"/>
    <property type="molecule type" value="Genomic_DNA"/>
</dbReference>
<evidence type="ECO:0000256" key="3">
    <source>
        <dbReference type="ARBA" id="ARBA00006206"/>
    </source>
</evidence>
<evidence type="ECO:0000256" key="4">
    <source>
        <dbReference type="ARBA" id="ARBA00013185"/>
    </source>
</evidence>
<organism evidence="12 13">
    <name type="scientific">Nocardiopsis composta</name>
    <dbReference type="NCBI Taxonomy" id="157465"/>
    <lineage>
        <taxon>Bacteria</taxon>
        <taxon>Bacillati</taxon>
        <taxon>Actinomycetota</taxon>
        <taxon>Actinomycetes</taxon>
        <taxon>Streptosporangiales</taxon>
        <taxon>Nocardiopsidaceae</taxon>
        <taxon>Nocardiopsis</taxon>
    </lineage>
</organism>
<dbReference type="Pfam" id="PF01263">
    <property type="entry name" value="Aldose_epim"/>
    <property type="match status" value="1"/>
</dbReference>
<feature type="binding site" evidence="10">
    <location>
        <position position="245"/>
    </location>
    <ligand>
        <name>beta-D-galactose</name>
        <dbReference type="ChEBI" id="CHEBI:27667"/>
    </ligand>
</feature>
<protein>
    <recommendedName>
        <fullName evidence="5 8">Aldose 1-epimerase</fullName>
        <ecNumber evidence="4 8">5.1.3.3</ecNumber>
    </recommendedName>
</protein>
<dbReference type="UniPathway" id="UPA00242"/>
<dbReference type="GO" id="GO:0004034">
    <property type="term" value="F:aldose 1-epimerase activity"/>
    <property type="evidence" value="ECO:0007669"/>
    <property type="project" value="UniProtKB-EC"/>
</dbReference>
<dbReference type="PROSITE" id="PS00545">
    <property type="entry name" value="ALDOSE_1_EPIMERASE"/>
    <property type="match status" value="1"/>
</dbReference>
<dbReference type="InterPro" id="IPR047215">
    <property type="entry name" value="Galactose_mutarotase-like"/>
</dbReference>
<feature type="active site" description="Proton donor" evidence="9">
    <location>
        <position position="174"/>
    </location>
</feature>
<comment type="caution">
    <text evidence="12">The sequence shown here is derived from an EMBL/GenBank/DDBJ whole genome shotgun (WGS) entry which is preliminary data.</text>
</comment>
<comment type="similarity">
    <text evidence="3 8">Belongs to the aldose epimerase family.</text>
</comment>
<evidence type="ECO:0000256" key="11">
    <source>
        <dbReference type="PIRSR" id="PIRSR005096-3"/>
    </source>
</evidence>
<gene>
    <name evidence="12" type="ORF">HDA36_000385</name>
</gene>
<evidence type="ECO:0000256" key="6">
    <source>
        <dbReference type="ARBA" id="ARBA00023235"/>
    </source>
</evidence>
<evidence type="ECO:0000256" key="7">
    <source>
        <dbReference type="ARBA" id="ARBA00023277"/>
    </source>
</evidence>
<dbReference type="InterPro" id="IPR008183">
    <property type="entry name" value="Aldose_1/G6P_1-epimerase"/>
</dbReference>
<dbReference type="InterPro" id="IPR011013">
    <property type="entry name" value="Gal_mutarotase_sf_dom"/>
</dbReference>
<evidence type="ECO:0000256" key="8">
    <source>
        <dbReference type="PIRNR" id="PIRNR005096"/>
    </source>
</evidence>
<dbReference type="GO" id="GO:0005737">
    <property type="term" value="C:cytoplasm"/>
    <property type="evidence" value="ECO:0007669"/>
    <property type="project" value="TreeGrafter"/>
</dbReference>
<evidence type="ECO:0000256" key="10">
    <source>
        <dbReference type="PIRSR" id="PIRSR005096-2"/>
    </source>
</evidence>
<dbReference type="Proteomes" id="UP000572635">
    <property type="component" value="Unassembled WGS sequence"/>
</dbReference>
<evidence type="ECO:0000256" key="2">
    <source>
        <dbReference type="ARBA" id="ARBA00005028"/>
    </source>
</evidence>
<feature type="active site" description="Proton acceptor" evidence="9">
    <location>
        <position position="309"/>
    </location>
</feature>
<evidence type="ECO:0000256" key="1">
    <source>
        <dbReference type="ARBA" id="ARBA00001614"/>
    </source>
</evidence>
<dbReference type="GO" id="GO:0030246">
    <property type="term" value="F:carbohydrate binding"/>
    <property type="evidence" value="ECO:0007669"/>
    <property type="project" value="InterPro"/>
</dbReference>
<dbReference type="CDD" id="cd09019">
    <property type="entry name" value="galactose_mutarotase_like"/>
    <property type="match status" value="1"/>
</dbReference>
<dbReference type="AlphaFoldDB" id="A0A7W8VBG5"/>
<dbReference type="PANTHER" id="PTHR10091">
    <property type="entry name" value="ALDOSE-1-EPIMERASE"/>
    <property type="match status" value="1"/>
</dbReference>
<dbReference type="InterPro" id="IPR018052">
    <property type="entry name" value="Ald1_epimerase_CS"/>
</dbReference>